<evidence type="ECO:0000313" key="2">
    <source>
        <dbReference type="EMBL" id="MFG6273129.1"/>
    </source>
</evidence>
<dbReference type="EMBL" id="JBIEKR010000006">
    <property type="protein sequence ID" value="MFG6273129.1"/>
    <property type="molecule type" value="Genomic_DNA"/>
</dbReference>
<organism evidence="2 3">
    <name type="scientific">Megasphaera hexanoica</name>
    <dbReference type="NCBI Taxonomy" id="1675036"/>
    <lineage>
        <taxon>Bacteria</taxon>
        <taxon>Bacillati</taxon>
        <taxon>Bacillota</taxon>
        <taxon>Negativicutes</taxon>
        <taxon>Veillonellales</taxon>
        <taxon>Veillonellaceae</taxon>
        <taxon>Megasphaera</taxon>
    </lineage>
</organism>
<dbReference type="InterPro" id="IPR005039">
    <property type="entry name" value="Ant_C"/>
</dbReference>
<dbReference type="PANTHER" id="PTHR36180:SF2">
    <property type="entry name" value="BRO FAMILY PROTEIN"/>
    <property type="match status" value="1"/>
</dbReference>
<proteinExistence type="predicted"/>
<reference evidence="2 3" key="1">
    <citation type="submission" date="2024-10" db="EMBL/GenBank/DDBJ databases">
        <authorList>
            <person name="Sang B.-I."/>
            <person name="Prabhaharan D."/>
        </authorList>
    </citation>
    <scope>NUCLEOTIDE SEQUENCE [LARGE SCALE GENOMIC DNA]</scope>
    <source>
        <strain evidence="2 3">MH</strain>
    </source>
</reference>
<feature type="domain" description="Bro-N" evidence="1">
    <location>
        <begin position="1"/>
        <end position="106"/>
    </location>
</feature>
<dbReference type="PANTHER" id="PTHR36180">
    <property type="entry name" value="DNA-BINDING PROTEIN-RELATED-RELATED"/>
    <property type="match status" value="1"/>
</dbReference>
<name>A0ABW7DP27_9FIRM</name>
<gene>
    <name evidence="2" type="ORF">ACGTZG_07990</name>
</gene>
<accession>A0ABW7DP27</accession>
<dbReference type="PROSITE" id="PS51750">
    <property type="entry name" value="BRO_N"/>
    <property type="match status" value="1"/>
</dbReference>
<comment type="caution">
    <text evidence="2">The sequence shown here is derived from an EMBL/GenBank/DDBJ whole genome shotgun (WGS) entry which is preliminary data.</text>
</comment>
<dbReference type="Pfam" id="PF02498">
    <property type="entry name" value="Bro-N"/>
    <property type="match status" value="1"/>
</dbReference>
<keyword evidence="3" id="KW-1185">Reference proteome</keyword>
<sequence>MNELQIFKSQEFGQVRTVTIDGEPWLVGKDIATALGYTNTRKALNDHVDDEDKGVTKCDTLGGAQEMTIINESGLYSLVLSSKLPTAKKFKHWITSEVLPAIRRTGGYIANAETMTDAEIMSKALLIAKKTIENREQRIHSLEAETERMKPKEIFADAVSASNSSILIGDLAKILHGNGIKIGRGRLFAWMREHGFLIKQKGTSYNMPTQRAMELGLFRVKEGSYVDGKGNNIITKTTKVTGKGQQYFINKFLAGEA</sequence>
<dbReference type="Proteomes" id="UP001605989">
    <property type="component" value="Unassembled WGS sequence"/>
</dbReference>
<dbReference type="Pfam" id="PF03374">
    <property type="entry name" value="ANT"/>
    <property type="match status" value="1"/>
</dbReference>
<evidence type="ECO:0000313" key="3">
    <source>
        <dbReference type="Proteomes" id="UP001605989"/>
    </source>
</evidence>
<protein>
    <submittedName>
        <fullName evidence="2">Phage antirepressor</fullName>
    </submittedName>
</protein>
<dbReference type="SMART" id="SM01040">
    <property type="entry name" value="Bro-N"/>
    <property type="match status" value="1"/>
</dbReference>
<dbReference type="InterPro" id="IPR003497">
    <property type="entry name" value="BRO_N_domain"/>
</dbReference>
<dbReference type="RefSeq" id="WP_113856157.1">
    <property type="nucleotide sequence ID" value="NZ_CP011940.1"/>
</dbReference>
<evidence type="ECO:0000259" key="1">
    <source>
        <dbReference type="PROSITE" id="PS51750"/>
    </source>
</evidence>